<reference evidence="1" key="1">
    <citation type="journal article" date="2015" name="Nature">
        <title>Complex archaea that bridge the gap between prokaryotes and eukaryotes.</title>
        <authorList>
            <person name="Spang A."/>
            <person name="Saw J.H."/>
            <person name="Jorgensen S.L."/>
            <person name="Zaremba-Niedzwiedzka K."/>
            <person name="Martijn J."/>
            <person name="Lind A.E."/>
            <person name="van Eijk R."/>
            <person name="Schleper C."/>
            <person name="Guy L."/>
            <person name="Ettema T.J."/>
        </authorList>
    </citation>
    <scope>NUCLEOTIDE SEQUENCE</scope>
</reference>
<sequence>MTIQETPLPIAVQLYSLREMPENFDETLALVAE</sequence>
<dbReference type="AlphaFoldDB" id="A0A0F8XJK7"/>
<proteinExistence type="predicted"/>
<comment type="caution">
    <text evidence="1">The sequence shown here is derived from an EMBL/GenBank/DDBJ whole genome shotgun (WGS) entry which is preliminary data.</text>
</comment>
<name>A0A0F8XJK7_9ZZZZ</name>
<feature type="non-terminal residue" evidence="1">
    <location>
        <position position="33"/>
    </location>
</feature>
<gene>
    <name evidence="1" type="ORF">LCGC14_2937580</name>
</gene>
<organism evidence="1">
    <name type="scientific">marine sediment metagenome</name>
    <dbReference type="NCBI Taxonomy" id="412755"/>
    <lineage>
        <taxon>unclassified sequences</taxon>
        <taxon>metagenomes</taxon>
        <taxon>ecological metagenomes</taxon>
    </lineage>
</organism>
<accession>A0A0F8XJK7</accession>
<dbReference type="EMBL" id="LAZR01058824">
    <property type="protein sequence ID" value="KKK69083.1"/>
    <property type="molecule type" value="Genomic_DNA"/>
</dbReference>
<protein>
    <submittedName>
        <fullName evidence="1">Uncharacterized protein</fullName>
    </submittedName>
</protein>
<evidence type="ECO:0000313" key="1">
    <source>
        <dbReference type="EMBL" id="KKK69083.1"/>
    </source>
</evidence>